<evidence type="ECO:0000313" key="1">
    <source>
        <dbReference type="EMBL" id="QNU67453.1"/>
    </source>
</evidence>
<proteinExistence type="predicted"/>
<protein>
    <submittedName>
        <fullName evidence="1">Acyl carrier protein</fullName>
    </submittedName>
</protein>
<dbReference type="PROSITE" id="PS50075">
    <property type="entry name" value="CARRIER"/>
    <property type="match status" value="1"/>
</dbReference>
<dbReference type="RefSeq" id="WP_137697795.1">
    <property type="nucleotide sequence ID" value="NZ_CP061336.1"/>
</dbReference>
<organism evidence="1 2">
    <name type="scientific">Ruminiclostridium herbifermentans</name>
    <dbReference type="NCBI Taxonomy" id="2488810"/>
    <lineage>
        <taxon>Bacteria</taxon>
        <taxon>Bacillati</taxon>
        <taxon>Bacillota</taxon>
        <taxon>Clostridia</taxon>
        <taxon>Eubacteriales</taxon>
        <taxon>Oscillospiraceae</taxon>
        <taxon>Ruminiclostridium</taxon>
    </lineage>
</organism>
<accession>A0A4U7JFB5</accession>
<dbReference type="Proteomes" id="UP000306409">
    <property type="component" value="Chromosome"/>
</dbReference>
<dbReference type="Pfam" id="PF00550">
    <property type="entry name" value="PP-binding"/>
    <property type="match status" value="1"/>
</dbReference>
<dbReference type="InterPro" id="IPR009081">
    <property type="entry name" value="PP-bd_ACP"/>
</dbReference>
<reference evidence="1 2" key="1">
    <citation type="submission" date="2020-09" db="EMBL/GenBank/DDBJ databases">
        <title>Characterization and genome sequencing of Ruminiclostridium sp. nov. MA18.</title>
        <authorList>
            <person name="Rettenmaier R."/>
            <person name="Kowollik M.-L."/>
            <person name="Liebl W."/>
            <person name="Zverlov V."/>
        </authorList>
    </citation>
    <scope>NUCLEOTIDE SEQUENCE [LARGE SCALE GENOMIC DNA]</scope>
    <source>
        <strain evidence="1 2">MA18</strain>
    </source>
</reference>
<dbReference type="EMBL" id="CP061336">
    <property type="protein sequence ID" value="QNU67453.1"/>
    <property type="molecule type" value="Genomic_DNA"/>
</dbReference>
<evidence type="ECO:0000313" key="2">
    <source>
        <dbReference type="Proteomes" id="UP000306409"/>
    </source>
</evidence>
<gene>
    <name evidence="1" type="ORF">EHE19_002680</name>
</gene>
<name>A0A4U7JFB5_9FIRM</name>
<dbReference type="InterPro" id="IPR036736">
    <property type="entry name" value="ACP-like_sf"/>
</dbReference>
<sequence>MKREEIEEKISEILKNRSQFNGDNIKLDSDLRDNYGIDSIALVEILIEIECEFDISFDSNLLTYEYFSTGKAICDYIEKKLQ</sequence>
<dbReference type="AlphaFoldDB" id="A0A4U7JFB5"/>
<dbReference type="OrthoDB" id="4282095at2"/>
<dbReference type="Gene3D" id="1.10.1200.10">
    <property type="entry name" value="ACP-like"/>
    <property type="match status" value="1"/>
</dbReference>
<dbReference type="KEGG" id="rher:EHE19_002680"/>
<dbReference type="SUPFAM" id="SSF47336">
    <property type="entry name" value="ACP-like"/>
    <property type="match status" value="1"/>
</dbReference>
<keyword evidence="2" id="KW-1185">Reference proteome</keyword>